<dbReference type="SMART" id="SM00320">
    <property type="entry name" value="WD40"/>
    <property type="match status" value="2"/>
</dbReference>
<dbReference type="GO" id="GO:0016226">
    <property type="term" value="P:iron-sulfur cluster assembly"/>
    <property type="evidence" value="ECO:0007669"/>
    <property type="project" value="TreeGrafter"/>
</dbReference>
<dbReference type="EnsemblPlants" id="Kaladp0002s0054.1.v1.1">
    <property type="protein sequence ID" value="Kaladp0002s0054.1.v1.1"/>
    <property type="gene ID" value="Kaladp0002s0054.v1.1"/>
</dbReference>
<dbReference type="Proteomes" id="UP000594263">
    <property type="component" value="Unplaced"/>
</dbReference>
<evidence type="ECO:0000256" key="1">
    <source>
        <dbReference type="PROSITE-ProRule" id="PRU00221"/>
    </source>
</evidence>
<dbReference type="InterPro" id="IPR036322">
    <property type="entry name" value="WD40_repeat_dom_sf"/>
</dbReference>
<evidence type="ECO:0000313" key="3">
    <source>
        <dbReference type="Proteomes" id="UP000594263"/>
    </source>
</evidence>
<sequence length="123" mass="13644">MENSDCEAQFAEGNIELKELQTLEGHTDRVWSVAWKPGSAAAPPTLSSCSGDKTIRIWQMNPSTGLFHCKEVLDETHTRTVRSCAWSPNGEFLATASFDATTAIWKQVGDEYEVVTTLEVLCY</sequence>
<dbReference type="PANTHER" id="PTHR19920">
    <property type="entry name" value="WD40 PROTEIN CIAO1"/>
    <property type="match status" value="1"/>
</dbReference>
<dbReference type="InterPro" id="IPR015943">
    <property type="entry name" value="WD40/YVTN_repeat-like_dom_sf"/>
</dbReference>
<evidence type="ECO:0008006" key="4">
    <source>
        <dbReference type="Google" id="ProtNLM"/>
    </source>
</evidence>
<dbReference type="PROSITE" id="PS50082">
    <property type="entry name" value="WD_REPEATS_2"/>
    <property type="match status" value="2"/>
</dbReference>
<reference evidence="2" key="1">
    <citation type="submission" date="2021-01" db="UniProtKB">
        <authorList>
            <consortium name="EnsemblPlants"/>
        </authorList>
    </citation>
    <scope>IDENTIFICATION</scope>
</reference>
<keyword evidence="1" id="KW-0853">WD repeat</keyword>
<dbReference type="PANTHER" id="PTHR19920:SF0">
    <property type="entry name" value="CYTOSOLIC IRON-SULFUR PROTEIN ASSEMBLY PROTEIN CIAO1-RELATED"/>
    <property type="match status" value="1"/>
</dbReference>
<proteinExistence type="predicted"/>
<protein>
    <recommendedName>
        <fullName evidence="4">Cytosolic iron-sulfur protein assembly protein CIAO1 homolog</fullName>
    </recommendedName>
</protein>
<keyword evidence="3" id="KW-1185">Reference proteome</keyword>
<accession>A0A7N0R9A9</accession>
<name>A0A7N0R9A9_KALFE</name>
<dbReference type="PROSITE" id="PS50294">
    <property type="entry name" value="WD_REPEATS_REGION"/>
    <property type="match status" value="2"/>
</dbReference>
<evidence type="ECO:0000313" key="2">
    <source>
        <dbReference type="EnsemblPlants" id="Kaladp0002s0054.1.v1.1"/>
    </source>
</evidence>
<dbReference type="SUPFAM" id="SSF50978">
    <property type="entry name" value="WD40 repeat-like"/>
    <property type="match status" value="1"/>
</dbReference>
<dbReference type="Gramene" id="Kaladp0002s0054.1.v1.1">
    <property type="protein sequence ID" value="Kaladp0002s0054.1.v1.1"/>
    <property type="gene ID" value="Kaladp0002s0054.v1.1"/>
</dbReference>
<feature type="repeat" description="WD" evidence="1">
    <location>
        <begin position="74"/>
        <end position="106"/>
    </location>
</feature>
<feature type="repeat" description="WD" evidence="1">
    <location>
        <begin position="23"/>
        <end position="61"/>
    </location>
</feature>
<dbReference type="Gene3D" id="2.130.10.10">
    <property type="entry name" value="YVTN repeat-like/Quinoprotein amine dehydrogenase"/>
    <property type="match status" value="1"/>
</dbReference>
<dbReference type="InterPro" id="IPR001680">
    <property type="entry name" value="WD40_rpt"/>
</dbReference>
<organism evidence="2 3">
    <name type="scientific">Kalanchoe fedtschenkoi</name>
    <name type="common">Lavender scallops</name>
    <name type="synonym">South American air plant</name>
    <dbReference type="NCBI Taxonomy" id="63787"/>
    <lineage>
        <taxon>Eukaryota</taxon>
        <taxon>Viridiplantae</taxon>
        <taxon>Streptophyta</taxon>
        <taxon>Embryophyta</taxon>
        <taxon>Tracheophyta</taxon>
        <taxon>Spermatophyta</taxon>
        <taxon>Magnoliopsida</taxon>
        <taxon>eudicotyledons</taxon>
        <taxon>Gunneridae</taxon>
        <taxon>Pentapetalae</taxon>
        <taxon>Saxifragales</taxon>
        <taxon>Crassulaceae</taxon>
        <taxon>Kalanchoe</taxon>
    </lineage>
</organism>
<dbReference type="Pfam" id="PF00400">
    <property type="entry name" value="WD40"/>
    <property type="match status" value="2"/>
</dbReference>
<dbReference type="AlphaFoldDB" id="A0A7N0R9A9"/>
<dbReference type="GO" id="GO:0097361">
    <property type="term" value="C:cytosolic [4Fe-4S] assembly targeting complex"/>
    <property type="evidence" value="ECO:0007669"/>
    <property type="project" value="TreeGrafter"/>
</dbReference>